<evidence type="ECO:0000256" key="1">
    <source>
        <dbReference type="SAM" id="MobiDB-lite"/>
    </source>
</evidence>
<dbReference type="InterPro" id="IPR010736">
    <property type="entry name" value="SHIPPO-rpt"/>
</dbReference>
<evidence type="ECO:0000313" key="2">
    <source>
        <dbReference type="Proteomes" id="UP000504624"/>
    </source>
</evidence>
<dbReference type="OrthoDB" id="429991at2759"/>
<sequence length="248" mass="26947">MSDNGWVGSWRPHRPRGPISAQYRTPGPKYGLPGNVGYNQHDPTRSRAPAYTFGLRLPAEQENLSPGPQYLVRPGFTHRGKDGIPAHTICGRPRADMASKTPGPAQYSPERADKWAYPNAPTSFLRSRPREFGAQETPGPAAYRLPTVLGPRLVDKPSAPTCFIVGRGAGSFGNLNRSPGPSHYAPVRSDVFLPRSPRCTIVGRTEPPKAAATPGPSDYSPPQVRRQGVTFGVKHSEFRAPVTMDAMD</sequence>
<dbReference type="CTD" id="440836"/>
<name>A0A6J0J7Z5_9PASS</name>
<reference evidence="3" key="1">
    <citation type="submission" date="2025-08" db="UniProtKB">
        <authorList>
            <consortium name="RefSeq"/>
        </authorList>
    </citation>
    <scope>IDENTIFICATION</scope>
</reference>
<dbReference type="PANTHER" id="PTHR21580">
    <property type="entry name" value="SHIPPO-1-RELATED"/>
    <property type="match status" value="1"/>
</dbReference>
<proteinExistence type="predicted"/>
<dbReference type="Proteomes" id="UP000504624">
    <property type="component" value="Unplaced"/>
</dbReference>
<protein>
    <submittedName>
        <fullName evidence="3">Outer dense fiber protein 3B</fullName>
    </submittedName>
</protein>
<dbReference type="InterPro" id="IPR051291">
    <property type="entry name" value="CIMAP"/>
</dbReference>
<dbReference type="Pfam" id="PF07004">
    <property type="entry name" value="SHIPPO-rpt"/>
    <property type="match status" value="3"/>
</dbReference>
<feature type="region of interest" description="Disordered" evidence="1">
    <location>
        <begin position="1"/>
        <end position="38"/>
    </location>
</feature>
<dbReference type="PANTHER" id="PTHR21580:SF28">
    <property type="entry name" value="BOREALIN N-TERMINAL DOMAIN-CONTAINING PROTEIN-RELATED"/>
    <property type="match status" value="1"/>
</dbReference>
<keyword evidence="2" id="KW-1185">Reference proteome</keyword>
<feature type="region of interest" description="Disordered" evidence="1">
    <location>
        <begin position="202"/>
        <end position="225"/>
    </location>
</feature>
<organism evidence="2 3">
    <name type="scientific">Lepidothrix coronata</name>
    <name type="common">blue-crowned manakin</name>
    <dbReference type="NCBI Taxonomy" id="321398"/>
    <lineage>
        <taxon>Eukaryota</taxon>
        <taxon>Metazoa</taxon>
        <taxon>Chordata</taxon>
        <taxon>Craniata</taxon>
        <taxon>Vertebrata</taxon>
        <taxon>Euteleostomi</taxon>
        <taxon>Archelosauria</taxon>
        <taxon>Archosauria</taxon>
        <taxon>Dinosauria</taxon>
        <taxon>Saurischia</taxon>
        <taxon>Theropoda</taxon>
        <taxon>Coelurosauria</taxon>
        <taxon>Aves</taxon>
        <taxon>Neognathae</taxon>
        <taxon>Neoaves</taxon>
        <taxon>Telluraves</taxon>
        <taxon>Australaves</taxon>
        <taxon>Passeriformes</taxon>
        <taxon>Pipridae</taxon>
        <taxon>Lepidothrix</taxon>
    </lineage>
</organism>
<evidence type="ECO:0000313" key="3">
    <source>
        <dbReference type="RefSeq" id="XP_017694371.1"/>
    </source>
</evidence>
<dbReference type="RefSeq" id="XP_017694371.1">
    <property type="nucleotide sequence ID" value="XM_017838882.1"/>
</dbReference>
<accession>A0A6J0J7Z5</accession>
<dbReference type="GO" id="GO:0005856">
    <property type="term" value="C:cytoskeleton"/>
    <property type="evidence" value="ECO:0007669"/>
    <property type="project" value="TreeGrafter"/>
</dbReference>
<dbReference type="AlphaFoldDB" id="A0A6J0J7Z5"/>
<feature type="region of interest" description="Disordered" evidence="1">
    <location>
        <begin position="89"/>
        <end position="111"/>
    </location>
</feature>
<dbReference type="GeneID" id="108509445"/>
<gene>
    <name evidence="3" type="primary">ODF3B</name>
</gene>